<proteinExistence type="predicted"/>
<dbReference type="Pfam" id="PF01547">
    <property type="entry name" value="SBP_bac_1"/>
    <property type="match status" value="1"/>
</dbReference>
<organism evidence="2 3">
    <name type="scientific">Paenibacillus allorhizosphaerae</name>
    <dbReference type="NCBI Taxonomy" id="2849866"/>
    <lineage>
        <taxon>Bacteria</taxon>
        <taxon>Bacillati</taxon>
        <taxon>Bacillota</taxon>
        <taxon>Bacilli</taxon>
        <taxon>Bacillales</taxon>
        <taxon>Paenibacillaceae</taxon>
        <taxon>Paenibacillus</taxon>
    </lineage>
</organism>
<accession>A0ABN7TYU5</accession>
<evidence type="ECO:0000313" key="3">
    <source>
        <dbReference type="Proteomes" id="UP000730618"/>
    </source>
</evidence>
<gene>
    <name evidence="2" type="ORF">PAECIP111802_06773</name>
</gene>
<feature type="signal peptide" evidence="1">
    <location>
        <begin position="1"/>
        <end position="24"/>
    </location>
</feature>
<reference evidence="2 3" key="1">
    <citation type="submission" date="2021-06" db="EMBL/GenBank/DDBJ databases">
        <authorList>
            <person name="Criscuolo A."/>
        </authorList>
    </citation>
    <scope>NUCLEOTIDE SEQUENCE [LARGE SCALE GENOMIC DNA]</scope>
    <source>
        <strain evidence="3">CIP 111802</strain>
    </source>
</reference>
<dbReference type="EMBL" id="CAJVCE010000036">
    <property type="protein sequence ID" value="CAG7657585.1"/>
    <property type="molecule type" value="Genomic_DNA"/>
</dbReference>
<feature type="chain" id="PRO_5047478815" description="Extracellular solute-binding protein" evidence="1">
    <location>
        <begin position="25"/>
        <end position="436"/>
    </location>
</feature>
<evidence type="ECO:0008006" key="4">
    <source>
        <dbReference type="Google" id="ProtNLM"/>
    </source>
</evidence>
<dbReference type="RefSeq" id="WP_218102945.1">
    <property type="nucleotide sequence ID" value="NZ_CAJVCE010000036.1"/>
</dbReference>
<evidence type="ECO:0000313" key="2">
    <source>
        <dbReference type="EMBL" id="CAG7657585.1"/>
    </source>
</evidence>
<evidence type="ECO:0000256" key="1">
    <source>
        <dbReference type="SAM" id="SignalP"/>
    </source>
</evidence>
<name>A0ABN7TYU5_9BACL</name>
<keyword evidence="1" id="KW-0732">Signal</keyword>
<dbReference type="PANTHER" id="PTHR43649:SF12">
    <property type="entry name" value="DIACETYLCHITOBIOSE BINDING PROTEIN DASA"/>
    <property type="match status" value="1"/>
</dbReference>
<sequence>MKQKGFAITAAILAATLLGGCANGGSTQGSGAPSKQEESVKADLQTPVELLFYDETNMSETVFNERIAQPVKSKFPNVTFKVIKPGKGTYISEIASSGTLPDIYFTTAWSFPLQVDGNMVTNLNDMVKKDSIDLTGYQPTLIDTIKNFSTKGELFALPYSNYASVLYYNKDIFDRLAVPYPKDGMSYDDAFELGKKLTKADGGVQYTGFFPGNYSFTYALFNAGFVDVANKKSSFNNPDMRQTFDILKNGFSKQGIEYMDYAAALNKFYKDKTLAMLPYHFELGRVEAEAKSGSGFNWDMAQAPTINGFNHSGAPSMLSISSQTKHTALAFKIISYLSASFEYQTLLAQRGVLPVLKYPEIMKTFGSNLDYLKGKHIEAITKAKPQAVAKSTQFDRVPDKYLTQALKDVVTGTSDVNTALSKAEEQANKDLAPQFK</sequence>
<dbReference type="Proteomes" id="UP000730618">
    <property type="component" value="Unassembled WGS sequence"/>
</dbReference>
<comment type="caution">
    <text evidence="2">The sequence shown here is derived from an EMBL/GenBank/DDBJ whole genome shotgun (WGS) entry which is preliminary data.</text>
</comment>
<protein>
    <recommendedName>
        <fullName evidence="4">Extracellular solute-binding protein</fullName>
    </recommendedName>
</protein>
<dbReference type="InterPro" id="IPR050490">
    <property type="entry name" value="Bact_solute-bd_prot1"/>
</dbReference>
<keyword evidence="3" id="KW-1185">Reference proteome</keyword>
<dbReference type="PANTHER" id="PTHR43649">
    <property type="entry name" value="ARABINOSE-BINDING PROTEIN-RELATED"/>
    <property type="match status" value="1"/>
</dbReference>
<dbReference type="InterPro" id="IPR006059">
    <property type="entry name" value="SBP"/>
</dbReference>
<dbReference type="PROSITE" id="PS51257">
    <property type="entry name" value="PROKAR_LIPOPROTEIN"/>
    <property type="match status" value="1"/>
</dbReference>